<sequence>MSAKTPLSQPPVIFTENLSLSYSSHAGTVDVLKGVDLTVNDGEAVVLVGPSGSGKSSILMLLAGLEDISGGDLSLMGQNVSNFSEDEFALFRKDNIGIVFQNFHLIPTMTALENVSIPLELQQAPDATEQAQDWLDKVGLSHRGDHYPAQLSGGEQQRVAIARALSSNAKLILADEPTGNLDEATGHEIADLLFTLNKQEGRTLLLITHDLELAQKADRILRLENGKLHAQTHSNEAQ</sequence>
<dbReference type="AlphaFoldDB" id="A0A2A4Z1Q6"/>
<dbReference type="Pfam" id="PF00005">
    <property type="entry name" value="ABC_tran"/>
    <property type="match status" value="1"/>
</dbReference>
<evidence type="ECO:0000256" key="4">
    <source>
        <dbReference type="ARBA" id="ARBA00022840"/>
    </source>
</evidence>
<evidence type="ECO:0000256" key="3">
    <source>
        <dbReference type="ARBA" id="ARBA00022741"/>
    </source>
</evidence>
<keyword evidence="1" id="KW-0813">Transport</keyword>
<protein>
    <submittedName>
        <fullName evidence="7">ABC transporter</fullName>
    </submittedName>
</protein>
<keyword evidence="2" id="KW-0997">Cell inner membrane</keyword>
<evidence type="ECO:0000256" key="2">
    <source>
        <dbReference type="ARBA" id="ARBA00022519"/>
    </source>
</evidence>
<keyword evidence="2" id="KW-1003">Cell membrane</keyword>
<dbReference type="InterPro" id="IPR015854">
    <property type="entry name" value="ABC_transpr_LolD-like"/>
</dbReference>
<dbReference type="InterPro" id="IPR003439">
    <property type="entry name" value="ABC_transporter-like_ATP-bd"/>
</dbReference>
<comment type="similarity">
    <text evidence="5">Belongs to the ABC transporter superfamily. Macrolide exporter (TC 3.A.1.122) family.</text>
</comment>
<evidence type="ECO:0000313" key="7">
    <source>
        <dbReference type="EMBL" id="PCJ00973.1"/>
    </source>
</evidence>
<dbReference type="InterPro" id="IPR003593">
    <property type="entry name" value="AAA+_ATPase"/>
</dbReference>
<keyword evidence="4" id="KW-0067">ATP-binding</keyword>
<proteinExistence type="inferred from homology"/>
<dbReference type="Gene3D" id="3.40.50.300">
    <property type="entry name" value="P-loop containing nucleotide triphosphate hydrolases"/>
    <property type="match status" value="1"/>
</dbReference>
<dbReference type="PROSITE" id="PS00211">
    <property type="entry name" value="ABC_TRANSPORTER_1"/>
    <property type="match status" value="1"/>
</dbReference>
<name>A0A2A4Z1Q6_9PROT</name>
<dbReference type="InterPro" id="IPR027417">
    <property type="entry name" value="P-loop_NTPase"/>
</dbReference>
<dbReference type="GO" id="GO:0022857">
    <property type="term" value="F:transmembrane transporter activity"/>
    <property type="evidence" value="ECO:0007669"/>
    <property type="project" value="UniProtKB-ARBA"/>
</dbReference>
<evidence type="ECO:0000256" key="1">
    <source>
        <dbReference type="ARBA" id="ARBA00022448"/>
    </source>
</evidence>
<dbReference type="GO" id="GO:0098796">
    <property type="term" value="C:membrane protein complex"/>
    <property type="evidence" value="ECO:0007669"/>
    <property type="project" value="UniProtKB-ARBA"/>
</dbReference>
<dbReference type="PANTHER" id="PTHR24220">
    <property type="entry name" value="IMPORT ATP-BINDING PROTEIN"/>
    <property type="match status" value="1"/>
</dbReference>
<comment type="caution">
    <text evidence="7">The sequence shown here is derived from an EMBL/GenBank/DDBJ whole genome shotgun (WGS) entry which is preliminary data.</text>
</comment>
<dbReference type="GO" id="GO:0016887">
    <property type="term" value="F:ATP hydrolysis activity"/>
    <property type="evidence" value="ECO:0007669"/>
    <property type="project" value="InterPro"/>
</dbReference>
<reference key="1">
    <citation type="submission" date="2017-08" db="EMBL/GenBank/DDBJ databases">
        <title>A dynamic microbial community with high functional redundancy inhabits the cold, oxic subseafloor aquifer.</title>
        <authorList>
            <person name="Tully B.J."/>
            <person name="Wheat C.G."/>
            <person name="Glazer B.T."/>
            <person name="Huber J.A."/>
        </authorList>
    </citation>
    <scope>NUCLEOTIDE SEQUENCE [LARGE SCALE GENOMIC DNA]</scope>
</reference>
<dbReference type="FunFam" id="3.40.50.300:FF:000032">
    <property type="entry name" value="Export ABC transporter ATP-binding protein"/>
    <property type="match status" value="1"/>
</dbReference>
<gene>
    <name evidence="7" type="ORF">COB13_08390</name>
</gene>
<dbReference type="PROSITE" id="PS50893">
    <property type="entry name" value="ABC_TRANSPORTER_2"/>
    <property type="match status" value="1"/>
</dbReference>
<dbReference type="SMART" id="SM00382">
    <property type="entry name" value="AAA"/>
    <property type="match status" value="1"/>
</dbReference>
<dbReference type="SUPFAM" id="SSF52540">
    <property type="entry name" value="P-loop containing nucleoside triphosphate hydrolases"/>
    <property type="match status" value="1"/>
</dbReference>
<accession>A0A2A4Z1Q6</accession>
<dbReference type="InterPro" id="IPR017871">
    <property type="entry name" value="ABC_transporter-like_CS"/>
</dbReference>
<feature type="domain" description="ABC transporter" evidence="6">
    <location>
        <begin position="13"/>
        <end position="238"/>
    </location>
</feature>
<dbReference type="EMBL" id="NVUS01000009">
    <property type="protein sequence ID" value="PCJ00973.1"/>
    <property type="molecule type" value="Genomic_DNA"/>
</dbReference>
<dbReference type="PANTHER" id="PTHR24220:SF659">
    <property type="entry name" value="TRANSPORTER, PUTATIVE-RELATED"/>
    <property type="match status" value="1"/>
</dbReference>
<keyword evidence="3" id="KW-0547">Nucleotide-binding</keyword>
<keyword evidence="2" id="KW-0472">Membrane</keyword>
<evidence type="ECO:0000259" key="6">
    <source>
        <dbReference type="PROSITE" id="PS50893"/>
    </source>
</evidence>
<dbReference type="GO" id="GO:0005524">
    <property type="term" value="F:ATP binding"/>
    <property type="evidence" value="ECO:0007669"/>
    <property type="project" value="UniProtKB-KW"/>
</dbReference>
<dbReference type="GO" id="GO:0005886">
    <property type="term" value="C:plasma membrane"/>
    <property type="evidence" value="ECO:0007669"/>
    <property type="project" value="TreeGrafter"/>
</dbReference>
<organism evidence="7">
    <name type="scientific">OCS116 cluster bacterium</name>
    <dbReference type="NCBI Taxonomy" id="2030921"/>
    <lineage>
        <taxon>Bacteria</taxon>
        <taxon>Pseudomonadati</taxon>
        <taxon>Pseudomonadota</taxon>
        <taxon>Alphaproteobacteria</taxon>
        <taxon>OCS116 cluster</taxon>
    </lineage>
</organism>
<evidence type="ECO:0000256" key="5">
    <source>
        <dbReference type="ARBA" id="ARBA00038388"/>
    </source>
</evidence>
<dbReference type="InterPro" id="IPR017911">
    <property type="entry name" value="MacB-like_ATP-bd"/>
</dbReference>
<reference evidence="7" key="2">
    <citation type="journal article" date="2018" name="ISME J.">
        <title>A dynamic microbial community with high functional redundancy inhabits the cold, oxic subseafloor aquifer.</title>
        <authorList>
            <person name="Tully B.J."/>
            <person name="Wheat C.G."/>
            <person name="Glazer B.T."/>
            <person name="Huber J.A."/>
        </authorList>
    </citation>
    <scope>NUCLEOTIDE SEQUENCE</scope>
    <source>
        <strain evidence="7">NORP83</strain>
    </source>
</reference>
<dbReference type="CDD" id="cd03255">
    <property type="entry name" value="ABC_MJ0796_LolCDE_FtsE"/>
    <property type="match status" value="1"/>
</dbReference>